<feature type="region of interest" description="Disordered" evidence="1">
    <location>
        <begin position="1"/>
        <end position="48"/>
    </location>
</feature>
<name>A0A0L0BQ12_LUCCU</name>
<organism evidence="2 3">
    <name type="scientific">Lucilia cuprina</name>
    <name type="common">Green bottle fly</name>
    <name type="synonym">Australian sheep blowfly</name>
    <dbReference type="NCBI Taxonomy" id="7375"/>
    <lineage>
        <taxon>Eukaryota</taxon>
        <taxon>Metazoa</taxon>
        <taxon>Ecdysozoa</taxon>
        <taxon>Arthropoda</taxon>
        <taxon>Hexapoda</taxon>
        <taxon>Insecta</taxon>
        <taxon>Pterygota</taxon>
        <taxon>Neoptera</taxon>
        <taxon>Endopterygota</taxon>
        <taxon>Diptera</taxon>
        <taxon>Brachycera</taxon>
        <taxon>Muscomorpha</taxon>
        <taxon>Oestroidea</taxon>
        <taxon>Calliphoridae</taxon>
        <taxon>Luciliinae</taxon>
        <taxon>Lucilia</taxon>
    </lineage>
</organism>
<feature type="compositionally biased region" description="Polar residues" evidence="1">
    <location>
        <begin position="135"/>
        <end position="167"/>
    </location>
</feature>
<feature type="compositionally biased region" description="Low complexity" evidence="1">
    <location>
        <begin position="411"/>
        <end position="421"/>
    </location>
</feature>
<dbReference type="OrthoDB" id="8046806at2759"/>
<accession>A0A0L0BQ12</accession>
<reference evidence="2 3" key="1">
    <citation type="journal article" date="2015" name="Nat. Commun.">
        <title>Lucilia cuprina genome unlocks parasitic fly biology to underpin future interventions.</title>
        <authorList>
            <person name="Anstead C.A."/>
            <person name="Korhonen P.K."/>
            <person name="Young N.D."/>
            <person name="Hall R.S."/>
            <person name="Jex A.R."/>
            <person name="Murali S.C."/>
            <person name="Hughes D.S."/>
            <person name="Lee S.F."/>
            <person name="Perry T."/>
            <person name="Stroehlein A.J."/>
            <person name="Ansell B.R."/>
            <person name="Breugelmans B."/>
            <person name="Hofmann A."/>
            <person name="Qu J."/>
            <person name="Dugan S."/>
            <person name="Lee S.L."/>
            <person name="Chao H."/>
            <person name="Dinh H."/>
            <person name="Han Y."/>
            <person name="Doddapaneni H.V."/>
            <person name="Worley K.C."/>
            <person name="Muzny D.M."/>
            <person name="Ioannidis P."/>
            <person name="Waterhouse R.M."/>
            <person name="Zdobnov E.M."/>
            <person name="James P.J."/>
            <person name="Bagnall N.H."/>
            <person name="Kotze A.C."/>
            <person name="Gibbs R.A."/>
            <person name="Richards S."/>
            <person name="Batterham P."/>
            <person name="Gasser R.B."/>
        </authorList>
    </citation>
    <scope>NUCLEOTIDE SEQUENCE [LARGE SCALE GENOMIC DNA]</scope>
    <source>
        <strain evidence="2 3">LS</strain>
        <tissue evidence="2">Full body</tissue>
    </source>
</reference>
<dbReference type="EMBL" id="JRES01001550">
    <property type="protein sequence ID" value="KNC22096.1"/>
    <property type="molecule type" value="Genomic_DNA"/>
</dbReference>
<evidence type="ECO:0000256" key="1">
    <source>
        <dbReference type="SAM" id="MobiDB-lite"/>
    </source>
</evidence>
<evidence type="ECO:0000313" key="3">
    <source>
        <dbReference type="Proteomes" id="UP000037069"/>
    </source>
</evidence>
<feature type="region of interest" description="Disordered" evidence="1">
    <location>
        <begin position="376"/>
        <end position="425"/>
    </location>
</feature>
<feature type="region of interest" description="Disordered" evidence="1">
    <location>
        <begin position="132"/>
        <end position="212"/>
    </location>
</feature>
<evidence type="ECO:0000313" key="2">
    <source>
        <dbReference type="EMBL" id="KNC22096.1"/>
    </source>
</evidence>
<protein>
    <submittedName>
        <fullName evidence="2">Uncharacterized protein</fullName>
    </submittedName>
</protein>
<feature type="compositionally biased region" description="Low complexity" evidence="1">
    <location>
        <begin position="602"/>
        <end position="620"/>
    </location>
</feature>
<feature type="compositionally biased region" description="Polar residues" evidence="1">
    <location>
        <begin position="643"/>
        <end position="658"/>
    </location>
</feature>
<feature type="region of interest" description="Disordered" evidence="1">
    <location>
        <begin position="643"/>
        <end position="675"/>
    </location>
</feature>
<comment type="caution">
    <text evidence="2">The sequence shown here is derived from an EMBL/GenBank/DDBJ whole genome shotgun (WGS) entry which is preliminary data.</text>
</comment>
<feature type="compositionally biased region" description="Basic and acidic residues" evidence="1">
    <location>
        <begin position="378"/>
        <end position="388"/>
    </location>
</feature>
<sequence>MNSSHLVTPMNTHHPHHHNTTHHVPTNSTYTSKMPTSNNSNQPTTTSTIHNYHPHDQHAGLSASTLVNKSNNSTTNTSTTNTQQNIVNNVGAGLSSTTSASSATPTNTNTSYKFAPARRLAARQTLRLAIPKQPGDSQQHSQLNSTAPAMTGNNNSLATQFKHSSPSQLPPAPILKRPPINTPNYSSTPTSISQNSHIPKSASPLESHHLPNVLHHSTTPICTAATPSSVGSNKFLRVRNPSITLNSSDVCSNNDLFAFAKEFSSPAVGGGDHSPIFAEIASSISPSTASSGSPTNHLSRLFNLSPSTLRSYGNIYLYSLILMNEFYAYSGKDIFTEHIYVCLLMDKEEFNENTKVKRESKRRFRQRRLSLNCITREPSQKASEEPVLVHKTSASLPRHTKLSTPERNSNTTTTTTTTTATPSQPTELLTQVQKVEEEALTTNFVTKELPKSQESVAISPLNPTFANKLNIEEKPVTQSNSIFNTNSFGVNLTSSQSRLNSFTPISSTTLSSPSSTCSNATIDVVDSPIRVLATTKTQDILTTEKLTCTTSSISSLKTKATMKFNSDLTTVKMSDFSDSSQSGVISPATSFIENFHKKNGTAASSANSSPSISTMGSTSPAIINGGGGGTIIGNNSSMVIPTTGNSLASTSTMGRQINTSSSSSSSVKETSSQQVSECVKKKNFTSILSQ</sequence>
<gene>
    <name evidence="2" type="ORF">FF38_13543</name>
</gene>
<dbReference type="AlphaFoldDB" id="A0A0L0BQ12"/>
<feature type="compositionally biased region" description="Low complexity" evidence="1">
    <location>
        <begin position="659"/>
        <end position="675"/>
    </location>
</feature>
<dbReference type="Proteomes" id="UP000037069">
    <property type="component" value="Unassembled WGS sequence"/>
</dbReference>
<feature type="region of interest" description="Disordered" evidence="1">
    <location>
        <begin position="92"/>
        <end position="116"/>
    </location>
</feature>
<keyword evidence="3" id="KW-1185">Reference proteome</keyword>
<feature type="compositionally biased region" description="Polar residues" evidence="1">
    <location>
        <begin position="182"/>
        <end position="198"/>
    </location>
</feature>
<feature type="compositionally biased region" description="Low complexity" evidence="1">
    <location>
        <begin position="22"/>
        <end position="48"/>
    </location>
</feature>
<proteinExistence type="predicted"/>
<feature type="region of interest" description="Disordered" evidence="1">
    <location>
        <begin position="600"/>
        <end position="620"/>
    </location>
</feature>